<proteinExistence type="predicted"/>
<dbReference type="PATRIC" id="fig|795797.18.peg.1077"/>
<dbReference type="HOGENOM" id="CLU_1745495_0_0_2"/>
<gene>
    <name evidence="1" type="ordered locus">HacjB3_05375</name>
    <name evidence="2" type="ORF">C497_03750</name>
</gene>
<accession>D8J9U4</accession>
<protein>
    <submittedName>
        <fullName evidence="1">Uncharacterized protein</fullName>
    </submittedName>
</protein>
<organism evidence="1 3">
    <name type="scientific">Halalkalicoccus jeotgali (strain DSM 18796 / CECT 7217 / JCM 14584 / KCTC 4019 / B3)</name>
    <dbReference type="NCBI Taxonomy" id="795797"/>
    <lineage>
        <taxon>Archaea</taxon>
        <taxon>Methanobacteriati</taxon>
        <taxon>Methanobacteriota</taxon>
        <taxon>Stenosarchaea group</taxon>
        <taxon>Halobacteria</taxon>
        <taxon>Halobacteriales</taxon>
        <taxon>Halococcaceae</taxon>
        <taxon>Halalkalicoccus</taxon>
    </lineage>
</organism>
<dbReference type="EMBL" id="CP002062">
    <property type="protein sequence ID" value="ADJ14466.1"/>
    <property type="molecule type" value="Genomic_DNA"/>
</dbReference>
<evidence type="ECO:0000313" key="2">
    <source>
        <dbReference type="EMBL" id="ELY40180.1"/>
    </source>
</evidence>
<dbReference type="OrthoDB" id="350267at2157"/>
<evidence type="ECO:0000313" key="3">
    <source>
        <dbReference type="Proteomes" id="UP000000390"/>
    </source>
</evidence>
<keyword evidence="4" id="KW-1185">Reference proteome</keyword>
<dbReference type="EMBL" id="AOHV01000010">
    <property type="protein sequence ID" value="ELY40180.1"/>
    <property type="molecule type" value="Genomic_DNA"/>
</dbReference>
<reference evidence="1 3" key="1">
    <citation type="journal article" date="2010" name="J. Bacteriol.">
        <title>Complete genome sequence of Halalkalicoccus jeotgali B3(T), an extremely halophilic archaeon.</title>
        <authorList>
            <person name="Roh S.W."/>
            <person name="Nam Y.D."/>
            <person name="Nam S.H."/>
            <person name="Choi S.H."/>
            <person name="Park H.S."/>
            <person name="Bae J.W."/>
        </authorList>
    </citation>
    <scope>NUCLEOTIDE SEQUENCE [LARGE SCALE GENOMIC DNA]</scope>
    <source>
        <strain evidence="1">B3</strain>
        <strain evidence="3">DSM 18796 / CECT 7217 / JCM 14584 / KCTC 4019 / B3</strain>
    </source>
</reference>
<dbReference type="STRING" id="795797.HacjB3_05375"/>
<dbReference type="GeneID" id="9418879"/>
<dbReference type="Proteomes" id="UP000011645">
    <property type="component" value="Unassembled WGS sequence"/>
</dbReference>
<dbReference type="KEGG" id="hje:HacjB3_05375"/>
<evidence type="ECO:0000313" key="1">
    <source>
        <dbReference type="EMBL" id="ADJ14466.1"/>
    </source>
</evidence>
<dbReference type="Proteomes" id="UP000000390">
    <property type="component" value="Chromosome"/>
</dbReference>
<reference evidence="2 4" key="2">
    <citation type="journal article" date="2014" name="PLoS Genet.">
        <title>Phylogenetically driven sequencing of extremely halophilic archaea reveals strategies for static and dynamic osmo-response.</title>
        <authorList>
            <person name="Becker E.A."/>
            <person name="Seitzer P.M."/>
            <person name="Tritt A."/>
            <person name="Larsen D."/>
            <person name="Krusor M."/>
            <person name="Yao A.I."/>
            <person name="Wu D."/>
            <person name="Madern D."/>
            <person name="Eisen J.A."/>
            <person name="Darling A.E."/>
            <person name="Facciotti M.T."/>
        </authorList>
    </citation>
    <scope>NUCLEOTIDE SEQUENCE [LARGE SCALE GENOMIC DNA]</scope>
    <source>
        <strain evidence="2">B3</strain>
        <strain evidence="4">DSM 18796 / CECT 7217 / JCM 14584 / KCTC 4019 / B3</strain>
    </source>
</reference>
<name>D8J9U4_HALJB</name>
<evidence type="ECO:0000313" key="4">
    <source>
        <dbReference type="Proteomes" id="UP000011645"/>
    </source>
</evidence>
<dbReference type="RefSeq" id="WP_008414604.1">
    <property type="nucleotide sequence ID" value="NC_014297.1"/>
</dbReference>
<dbReference type="AlphaFoldDB" id="D8J9U4"/>
<dbReference type="eggNOG" id="arCOG13490">
    <property type="taxonomic scope" value="Archaea"/>
</dbReference>
<sequence length="149" mass="17178">MPNEPETYDVTEWDAIPLPDGRLSDKRPVKRTVRDHPAWPGQPFTLLFEWNESFGDGGAWIWTVELAGRMDDATIVERQPVRYADPYTFRDRISFLFVDFSRRERRITPANLGSEVELIALPERGSPGFDAWLARQLDTDENADEPVEV</sequence>